<dbReference type="PANTHER" id="PTHR38426:SF1">
    <property type="entry name" value="MAINTENANCE OF TELOMERE CAPPING PROTEIN 4"/>
    <property type="match status" value="1"/>
</dbReference>
<keyword evidence="1" id="KW-0472">Membrane</keyword>
<gene>
    <name evidence="2" type="ORF">LMH87_006686</name>
</gene>
<dbReference type="Proteomes" id="UP001144673">
    <property type="component" value="Chromosome 1"/>
</dbReference>
<protein>
    <submittedName>
        <fullName evidence="2">Uncharacterized protein</fullName>
    </submittedName>
</protein>
<sequence>MARVKTLVMSSGIKAMEINRRAKETHKPFCNDGLQTCSKLANIDWDGIAKLCPENKQLHDQDVPFAEVYPLAAQTLASNIQTFGQRWQMAADKFTLHTGPELHRRVGAVRSRVADDLAPMTRAAVEEADEASRSLALDQPLRIKHVVDTIEKMLRKRRRRLRWVRRGLWLSVEWLLVGFMWYVWFVVMILRVFLGIGQGIWHGVKWVLWLA</sequence>
<evidence type="ECO:0000313" key="2">
    <source>
        <dbReference type="EMBL" id="KAJ4165037.1"/>
    </source>
</evidence>
<reference evidence="2" key="1">
    <citation type="journal article" date="2023" name="Access Microbiol">
        <title>De-novo genome assembly for Akanthomyces muscarius, a biocontrol agent of insect agricultural pests.</title>
        <authorList>
            <person name="Erdos Z."/>
            <person name="Studholme D.J."/>
            <person name="Raymond B."/>
            <person name="Sharma M."/>
        </authorList>
    </citation>
    <scope>NUCLEOTIDE SEQUENCE</scope>
    <source>
        <strain evidence="2">Ve6</strain>
    </source>
</reference>
<dbReference type="PANTHER" id="PTHR38426">
    <property type="entry name" value="MAINTENANCE OF TELOMERE CAPPING PROTEIN 4"/>
    <property type="match status" value="1"/>
</dbReference>
<keyword evidence="1" id="KW-0812">Transmembrane</keyword>
<accession>A0A9W8UQK0</accession>
<dbReference type="GeneID" id="80893845"/>
<dbReference type="AlphaFoldDB" id="A0A9W8UQK0"/>
<comment type="caution">
    <text evidence="2">The sequence shown here is derived from an EMBL/GenBank/DDBJ whole genome shotgun (WGS) entry which is preliminary data.</text>
</comment>
<proteinExistence type="predicted"/>
<dbReference type="EMBL" id="JAJHUN010000001">
    <property type="protein sequence ID" value="KAJ4165037.1"/>
    <property type="molecule type" value="Genomic_DNA"/>
</dbReference>
<evidence type="ECO:0000313" key="3">
    <source>
        <dbReference type="Proteomes" id="UP001144673"/>
    </source>
</evidence>
<feature type="transmembrane region" description="Helical" evidence="1">
    <location>
        <begin position="167"/>
        <end position="194"/>
    </location>
</feature>
<evidence type="ECO:0000256" key="1">
    <source>
        <dbReference type="SAM" id="Phobius"/>
    </source>
</evidence>
<keyword evidence="1" id="KW-1133">Transmembrane helix</keyword>
<name>A0A9W8UQK0_AKAMU</name>
<dbReference type="RefSeq" id="XP_056059952.1">
    <property type="nucleotide sequence ID" value="XM_056204615.1"/>
</dbReference>
<organism evidence="2 3">
    <name type="scientific">Akanthomyces muscarius</name>
    <name type="common">Entomopathogenic fungus</name>
    <name type="synonym">Lecanicillium muscarium</name>
    <dbReference type="NCBI Taxonomy" id="2231603"/>
    <lineage>
        <taxon>Eukaryota</taxon>
        <taxon>Fungi</taxon>
        <taxon>Dikarya</taxon>
        <taxon>Ascomycota</taxon>
        <taxon>Pezizomycotina</taxon>
        <taxon>Sordariomycetes</taxon>
        <taxon>Hypocreomycetidae</taxon>
        <taxon>Hypocreales</taxon>
        <taxon>Cordycipitaceae</taxon>
        <taxon>Akanthomyces</taxon>
    </lineage>
</organism>
<keyword evidence="3" id="KW-1185">Reference proteome</keyword>
<dbReference type="InterPro" id="IPR038769">
    <property type="entry name" value="MTC4"/>
</dbReference>